<evidence type="ECO:0000313" key="5">
    <source>
        <dbReference type="EMBL" id="AHG18431.1"/>
    </source>
</evidence>
<keyword evidence="6" id="KW-1185">Reference proteome</keyword>
<dbReference type="InterPro" id="IPR000391">
    <property type="entry name" value="Rng_hydr_dOase-bsu"/>
</dbReference>
<dbReference type="EMBL" id="CP007044">
    <property type="protein sequence ID" value="AHG18431.1"/>
    <property type="molecule type" value="Genomic_DNA"/>
</dbReference>
<dbReference type="CDD" id="cd00667">
    <property type="entry name" value="ring_hydroxylating_dioxygenases_beta"/>
    <property type="match status" value="1"/>
</dbReference>
<keyword evidence="2" id="KW-0058">Aromatic hydrocarbons catabolism</keyword>
<dbReference type="STRING" id="1441930.Z042_01300"/>
<evidence type="ECO:0000256" key="1">
    <source>
        <dbReference type="ARBA" id="ARBA00009570"/>
    </source>
</evidence>
<evidence type="ECO:0000313" key="6">
    <source>
        <dbReference type="Proteomes" id="UP000019030"/>
    </source>
</evidence>
<dbReference type="InterPro" id="IPR017640">
    <property type="entry name" value="Anthranilate_1-2-diOase_ssu"/>
</dbReference>
<evidence type="ECO:0000256" key="2">
    <source>
        <dbReference type="ARBA" id="ARBA00022797"/>
    </source>
</evidence>
<dbReference type="SUPFAM" id="SSF54427">
    <property type="entry name" value="NTF2-like"/>
    <property type="match status" value="1"/>
</dbReference>
<keyword evidence="4" id="KW-0560">Oxidoreductase</keyword>
<proteinExistence type="inferred from homology"/>
<dbReference type="HOGENOM" id="CLU_102527_0_1_6"/>
<dbReference type="PANTHER" id="PTHR41534:SF1">
    <property type="entry name" value="BLR3401 PROTEIN"/>
    <property type="match status" value="1"/>
</dbReference>
<protein>
    <submittedName>
        <fullName evidence="5">Benzene 1,2-dioxygenase</fullName>
    </submittedName>
</protein>
<reference evidence="5 6" key="1">
    <citation type="submission" date="2014-01" db="EMBL/GenBank/DDBJ databases">
        <title>Isolation of Serratia multitudinisentens RB-25 from Ex-Landfill site.</title>
        <authorList>
            <person name="Robson E.H.J."/>
        </authorList>
    </citation>
    <scope>NUCLEOTIDE SEQUENCE [LARGE SCALE GENOMIC DNA]</scope>
    <source>
        <strain evidence="5 6">RB-25</strain>
    </source>
</reference>
<dbReference type="Gene3D" id="3.10.450.50">
    <property type="match status" value="1"/>
</dbReference>
<dbReference type="PATRIC" id="fig|1441930.4.peg.271"/>
<dbReference type="GO" id="GO:0051213">
    <property type="term" value="F:dioxygenase activity"/>
    <property type="evidence" value="ECO:0007669"/>
    <property type="project" value="UniProtKB-KW"/>
</dbReference>
<evidence type="ECO:0000256" key="3">
    <source>
        <dbReference type="ARBA" id="ARBA00022964"/>
    </source>
</evidence>
<dbReference type="Pfam" id="PF00866">
    <property type="entry name" value="Ring_hydroxyl_B"/>
    <property type="match status" value="1"/>
</dbReference>
<organism evidence="5 6">
    <name type="scientific">Chania multitudinisentens RB-25</name>
    <dbReference type="NCBI Taxonomy" id="1441930"/>
    <lineage>
        <taxon>Bacteria</taxon>
        <taxon>Pseudomonadati</taxon>
        <taxon>Pseudomonadota</taxon>
        <taxon>Gammaproteobacteria</taxon>
        <taxon>Enterobacterales</taxon>
        <taxon>Yersiniaceae</taxon>
        <taxon>Chania</taxon>
    </lineage>
</organism>
<sequence>MQNITPEQRQYAVEQFLYQVSDACDSQDWDRYLGYFTEDAEFHVPQWRSEHEYTQNPKREMSLIYYASRSGLEDRVFRIRTGKSAACTPMPRTLHLIDNVRCQAGETDQLAVSVNWVTHYYRFGESRHFFGRANYRLCWQGEQLKIAGKHVLLLNDKIDSVLDFYHL</sequence>
<dbReference type="eggNOG" id="COG5517">
    <property type="taxonomic scope" value="Bacteria"/>
</dbReference>
<dbReference type="InterPro" id="IPR032710">
    <property type="entry name" value="NTF2-like_dom_sf"/>
</dbReference>
<dbReference type="Proteomes" id="UP000019030">
    <property type="component" value="Chromosome"/>
</dbReference>
<dbReference type="GO" id="GO:0019380">
    <property type="term" value="P:3-phenylpropionate catabolic process"/>
    <property type="evidence" value="ECO:0007669"/>
    <property type="project" value="TreeGrafter"/>
</dbReference>
<dbReference type="NCBIfam" id="TIGR03231">
    <property type="entry name" value="anthran_1_2_B"/>
    <property type="match status" value="1"/>
</dbReference>
<dbReference type="OrthoDB" id="7062869at2"/>
<keyword evidence="3 5" id="KW-0223">Dioxygenase</keyword>
<reference evidence="5 6" key="2">
    <citation type="submission" date="2015-03" db="EMBL/GenBank/DDBJ databases">
        <authorList>
            <person name="Chan K.-G."/>
        </authorList>
    </citation>
    <scope>NUCLEOTIDE SEQUENCE [LARGE SCALE GENOMIC DNA]</scope>
    <source>
        <strain evidence="5 6">RB-25</strain>
    </source>
</reference>
<dbReference type="RefSeq" id="WP_037405853.1">
    <property type="nucleotide sequence ID" value="NZ_CP007044.2"/>
</dbReference>
<dbReference type="PANTHER" id="PTHR41534">
    <property type="entry name" value="BLR3401 PROTEIN"/>
    <property type="match status" value="1"/>
</dbReference>
<evidence type="ECO:0000256" key="4">
    <source>
        <dbReference type="ARBA" id="ARBA00023002"/>
    </source>
</evidence>
<accession>W0L425</accession>
<gene>
    <name evidence="5" type="ORF">Z042_01300</name>
</gene>
<name>W0L425_9GAMM</name>
<dbReference type="AlphaFoldDB" id="W0L425"/>
<dbReference type="KEGG" id="sfo:Z042_01300"/>
<comment type="similarity">
    <text evidence="1">Belongs to the bacterial ring-hydroxylating dioxygenase beta subunit family.</text>
</comment>